<accession>A0AAP9VR60</accession>
<organism evidence="1 2">
    <name type="scientific">Pseudomonas chlororaphis</name>
    <dbReference type="NCBI Taxonomy" id="587753"/>
    <lineage>
        <taxon>Bacteria</taxon>
        <taxon>Pseudomonadati</taxon>
        <taxon>Pseudomonadota</taxon>
        <taxon>Gammaproteobacteria</taxon>
        <taxon>Pseudomonadales</taxon>
        <taxon>Pseudomonadaceae</taxon>
        <taxon>Pseudomonas</taxon>
    </lineage>
</organism>
<protein>
    <submittedName>
        <fullName evidence="1">Uncharacterized protein</fullName>
    </submittedName>
</protein>
<evidence type="ECO:0000313" key="2">
    <source>
        <dbReference type="Proteomes" id="UP000516316"/>
    </source>
</evidence>
<gene>
    <name evidence="1" type="ORF">HLB40_17425</name>
</gene>
<name>A0AAP9VR60_9PSED</name>
<dbReference type="AlphaFoldDB" id="A0AAP9VR60"/>
<evidence type="ECO:0000313" key="1">
    <source>
        <dbReference type="EMBL" id="QNR45474.1"/>
    </source>
</evidence>
<proteinExistence type="predicted"/>
<dbReference type="GeneID" id="61651183"/>
<dbReference type="EMBL" id="CP061079">
    <property type="protein sequence ID" value="QNR45474.1"/>
    <property type="molecule type" value="Genomic_DNA"/>
</dbReference>
<dbReference type="RefSeq" id="WP_041990092.1">
    <property type="nucleotide sequence ID" value="NZ_CP025309.1"/>
</dbReference>
<sequence>MNNLGLKSPVTKQQAYAITQKFVDTINLRNTKALWLEFGISNAVAEEIHESVDEYFEQGTKLSLAPEEHAFDIKEHQRPFIDMYETNDKSLGLECILFANGSPGEAILHIELSASEGHIQLHYQYIGS</sequence>
<dbReference type="Proteomes" id="UP000516316">
    <property type="component" value="Chromosome"/>
</dbReference>
<reference evidence="1 2" key="1">
    <citation type="submission" date="2020-09" db="EMBL/GenBank/DDBJ databases">
        <title>The Genome Sequence of Pseudomonas chlororaphis strain Qlu-1 - A phenazine-derivative-producing strain.</title>
        <authorList>
            <person name="Li L."/>
            <person name="Liu K."/>
        </authorList>
    </citation>
    <scope>NUCLEOTIDE SEQUENCE [LARGE SCALE GENOMIC DNA]</scope>
    <source>
        <strain evidence="2">qlu-1</strain>
    </source>
</reference>